<dbReference type="EMBL" id="MU005781">
    <property type="protein sequence ID" value="KAF2704680.1"/>
    <property type="molecule type" value="Genomic_DNA"/>
</dbReference>
<keyword evidence="1" id="KW-0472">Membrane</keyword>
<feature type="transmembrane region" description="Helical" evidence="1">
    <location>
        <begin position="285"/>
        <end position="305"/>
    </location>
</feature>
<keyword evidence="1" id="KW-1133">Transmembrane helix</keyword>
<reference evidence="3" key="1">
    <citation type="journal article" date="2020" name="Stud. Mycol.">
        <title>101 Dothideomycetes genomes: a test case for predicting lifestyles and emergence of pathogens.</title>
        <authorList>
            <person name="Haridas S."/>
            <person name="Albert R."/>
            <person name="Binder M."/>
            <person name="Bloem J."/>
            <person name="Labutti K."/>
            <person name="Salamov A."/>
            <person name="Andreopoulos B."/>
            <person name="Baker S."/>
            <person name="Barry K."/>
            <person name="Bills G."/>
            <person name="Bluhm B."/>
            <person name="Cannon C."/>
            <person name="Castanera R."/>
            <person name="Culley D."/>
            <person name="Daum C."/>
            <person name="Ezra D."/>
            <person name="Gonzalez J."/>
            <person name="Henrissat B."/>
            <person name="Kuo A."/>
            <person name="Liang C."/>
            <person name="Lipzen A."/>
            <person name="Lutzoni F."/>
            <person name="Magnuson J."/>
            <person name="Mondo S."/>
            <person name="Nolan M."/>
            <person name="Ohm R."/>
            <person name="Pangilinan J."/>
            <person name="Park H.-J."/>
            <person name="Ramirez L."/>
            <person name="Alfaro M."/>
            <person name="Sun H."/>
            <person name="Tritt A."/>
            <person name="Yoshinaga Y."/>
            <person name="Zwiers L.-H."/>
            <person name="Turgeon B."/>
            <person name="Goodwin S."/>
            <person name="Spatafora J."/>
            <person name="Crous P."/>
            <person name="Grigoriev I."/>
        </authorList>
    </citation>
    <scope>NUCLEOTIDE SEQUENCE</scope>
    <source>
        <strain evidence="3">CBS 279.74</strain>
    </source>
</reference>
<keyword evidence="2" id="KW-0732">Signal</keyword>
<evidence type="ECO:0000313" key="4">
    <source>
        <dbReference type="Proteomes" id="UP000799428"/>
    </source>
</evidence>
<evidence type="ECO:0000313" key="3">
    <source>
        <dbReference type="EMBL" id="KAF2704680.1"/>
    </source>
</evidence>
<organism evidence="3 4">
    <name type="scientific">Pleomassaria siparia CBS 279.74</name>
    <dbReference type="NCBI Taxonomy" id="1314801"/>
    <lineage>
        <taxon>Eukaryota</taxon>
        <taxon>Fungi</taxon>
        <taxon>Dikarya</taxon>
        <taxon>Ascomycota</taxon>
        <taxon>Pezizomycotina</taxon>
        <taxon>Dothideomycetes</taxon>
        <taxon>Pleosporomycetidae</taxon>
        <taxon>Pleosporales</taxon>
        <taxon>Pleomassariaceae</taxon>
        <taxon>Pleomassaria</taxon>
    </lineage>
</organism>
<dbReference type="Proteomes" id="UP000799428">
    <property type="component" value="Unassembled WGS sequence"/>
</dbReference>
<keyword evidence="4" id="KW-1185">Reference proteome</keyword>
<proteinExistence type="predicted"/>
<dbReference type="AlphaFoldDB" id="A0A6G1JW07"/>
<dbReference type="OrthoDB" id="5409353at2759"/>
<feature type="chain" id="PRO_5026319517" evidence="2">
    <location>
        <begin position="16"/>
        <end position="341"/>
    </location>
</feature>
<evidence type="ECO:0000256" key="1">
    <source>
        <dbReference type="SAM" id="Phobius"/>
    </source>
</evidence>
<feature type="signal peptide" evidence="2">
    <location>
        <begin position="1"/>
        <end position="15"/>
    </location>
</feature>
<accession>A0A6G1JW07</accession>
<name>A0A6G1JW07_9PLEO</name>
<evidence type="ECO:0000256" key="2">
    <source>
        <dbReference type="SAM" id="SignalP"/>
    </source>
</evidence>
<gene>
    <name evidence="3" type="ORF">K504DRAFT_484872</name>
</gene>
<sequence>MRSIVSLSLPVAIAAFNVADYGQSVNQPRGYRPDMPKDLYIANGLALPNYAQDIMTIKQGQSYVVKLDCLGCPFRDQSLGAEVWQEPAQDNSLLLVFNIQGENLLLNGERIAPAAPLSLPLSILAFQTPANLTQNTLYGMPTALRTDSDRSQEREKYAKFELQYKHSLLATKDFNEQWVQFDVTGAHLRGVNPGSAKLDKQNQKMVQLLLHRGVSNGQQVLFIKDIQVVERKDRVQPLLMKCGKPAMVRTEYNPLEWDKYGKFGTLARSWHLALWKSKGFFMRNLPQMLVVSLLFASFSLVRWHIRRTQERKSAQIKGDDEAALLESDILQSVPAKKKQGR</sequence>
<protein>
    <submittedName>
        <fullName evidence="3">Uncharacterized protein</fullName>
    </submittedName>
</protein>
<keyword evidence="1" id="KW-0812">Transmembrane</keyword>